<dbReference type="EC" id="2.7.1.180" evidence="3 12"/>
<comment type="cofactor">
    <cofactor evidence="1 13">
        <name>Mg(2+)</name>
        <dbReference type="ChEBI" id="CHEBI:18420"/>
    </cofactor>
</comment>
<accession>A0ABQ6X418</accession>
<keyword evidence="9 12" id="KW-0460">Magnesium</keyword>
<evidence type="ECO:0000256" key="13">
    <source>
        <dbReference type="RuleBase" id="RU363002"/>
    </source>
</evidence>
<evidence type="ECO:0000256" key="3">
    <source>
        <dbReference type="ARBA" id="ARBA00011955"/>
    </source>
</evidence>
<dbReference type="EMBL" id="VWRT01000038">
    <property type="protein sequence ID" value="KAE8436104.1"/>
    <property type="molecule type" value="Genomic_DNA"/>
</dbReference>
<dbReference type="InterPro" id="IPR024932">
    <property type="entry name" value="ApbE"/>
</dbReference>
<comment type="caution">
    <text evidence="14">The sequence shown here is derived from an EMBL/GenBank/DDBJ whole genome shotgun (WGS) entry which is preliminary data.</text>
</comment>
<evidence type="ECO:0000256" key="5">
    <source>
        <dbReference type="ARBA" id="ARBA00022630"/>
    </source>
</evidence>
<evidence type="ECO:0000313" key="15">
    <source>
        <dbReference type="Proteomes" id="UP000466130"/>
    </source>
</evidence>
<keyword evidence="6 12" id="KW-0808">Transferase</keyword>
<keyword evidence="13" id="KW-0449">Lipoprotein</keyword>
<dbReference type="InterPro" id="IPR003374">
    <property type="entry name" value="ApbE-like_sf"/>
</dbReference>
<keyword evidence="8 12" id="KW-0274">FAD</keyword>
<sequence length="346" mass="37928">MRLKWPVVFAIASVLSGCDSFDNQVHKLSGAAQGTTWHVSVWQSEGVDVNALQQRIDAEFNRLDRSLSNYKPDSDIERFNATETTAPIDDGSEIVELVEAAKQVSQASQGCYDLTIKPLFDLWGFSGQTLTPPDPATLMQQLQHVGFSKLETPTPTQLRKTDPQIHVDISSIAQGYSVGRVATVVEAAGIQNYLVEIGGELQTRGHKPDSSSWRIGVKRPLPGGHSVQKALTIRQDAPVSVMTSGTYRHYFDEQGKRYSHVLDARTGKPVTHNTVSVTVTVTVTVINDNPTLADAWSTALLCLGRESGMPAADDNGIAALFITTHNNQFEEAATYRWQSLKTIEIH</sequence>
<dbReference type="Gene3D" id="3.10.520.10">
    <property type="entry name" value="ApbE-like domains"/>
    <property type="match status" value="1"/>
</dbReference>
<evidence type="ECO:0000256" key="12">
    <source>
        <dbReference type="PIRNR" id="PIRNR006268"/>
    </source>
</evidence>
<comment type="subcellular location">
    <subcellularLocation>
        <location evidence="13">Cell inner membrane</location>
        <topology evidence="13">Lipid-anchor</topology>
        <orientation evidence="13">Periplasmic side</orientation>
    </subcellularLocation>
</comment>
<dbReference type="Pfam" id="PF02424">
    <property type="entry name" value="ApbE"/>
    <property type="match status" value="1"/>
</dbReference>
<evidence type="ECO:0000313" key="14">
    <source>
        <dbReference type="EMBL" id="KAE8436104.1"/>
    </source>
</evidence>
<dbReference type="GO" id="GO:0016740">
    <property type="term" value="F:transferase activity"/>
    <property type="evidence" value="ECO:0007669"/>
    <property type="project" value="UniProtKB-KW"/>
</dbReference>
<dbReference type="PROSITE" id="PS51257">
    <property type="entry name" value="PROKAR_LIPOPROTEIN"/>
    <property type="match status" value="1"/>
</dbReference>
<organism evidence="14 15">
    <name type="scientific">Vreelandella piezotolerans</name>
    <dbReference type="NCBI Taxonomy" id="2609667"/>
    <lineage>
        <taxon>Bacteria</taxon>
        <taxon>Pseudomonadati</taxon>
        <taxon>Pseudomonadota</taxon>
        <taxon>Gammaproteobacteria</taxon>
        <taxon>Oceanospirillales</taxon>
        <taxon>Halomonadaceae</taxon>
        <taxon>Vreelandella</taxon>
    </lineage>
</organism>
<proteinExistence type="inferred from homology"/>
<evidence type="ECO:0000256" key="2">
    <source>
        <dbReference type="ARBA" id="ARBA00008282"/>
    </source>
</evidence>
<evidence type="ECO:0000256" key="7">
    <source>
        <dbReference type="ARBA" id="ARBA00022723"/>
    </source>
</evidence>
<evidence type="ECO:0000256" key="6">
    <source>
        <dbReference type="ARBA" id="ARBA00022679"/>
    </source>
</evidence>
<keyword evidence="13" id="KW-0997">Cell inner membrane</keyword>
<dbReference type="PIRSF" id="PIRSF006268">
    <property type="entry name" value="ApbE"/>
    <property type="match status" value="1"/>
</dbReference>
<comment type="catalytic activity">
    <reaction evidence="11 12 13">
        <text>L-threonyl-[protein] + FAD = FMN-L-threonyl-[protein] + AMP + H(+)</text>
        <dbReference type="Rhea" id="RHEA:36847"/>
        <dbReference type="Rhea" id="RHEA-COMP:11060"/>
        <dbReference type="Rhea" id="RHEA-COMP:11061"/>
        <dbReference type="ChEBI" id="CHEBI:15378"/>
        <dbReference type="ChEBI" id="CHEBI:30013"/>
        <dbReference type="ChEBI" id="CHEBI:57692"/>
        <dbReference type="ChEBI" id="CHEBI:74257"/>
        <dbReference type="ChEBI" id="CHEBI:456215"/>
        <dbReference type="EC" id="2.7.1.180"/>
    </reaction>
</comment>
<reference evidence="14 15" key="1">
    <citation type="submission" date="2019-09" db="EMBL/GenBank/DDBJ databases">
        <title>The Halomonas whole genome shotgun (WGS).</title>
        <authorList>
            <person name="Xie Z."/>
        </authorList>
    </citation>
    <scope>NUCLEOTIDE SEQUENCE [LARGE SCALE GENOMIC DNA]</scope>
    <source>
        <strain evidence="14 15">NBT06E8</strain>
    </source>
</reference>
<dbReference type="PANTHER" id="PTHR30040">
    <property type="entry name" value="THIAMINE BIOSYNTHESIS LIPOPROTEIN APBE"/>
    <property type="match status" value="1"/>
</dbReference>
<name>A0ABQ6X418_9GAMM</name>
<keyword evidence="13" id="KW-0472">Membrane</keyword>
<gene>
    <name evidence="14" type="ORF">F1978_18080</name>
</gene>
<dbReference type="SUPFAM" id="SSF143631">
    <property type="entry name" value="ApbE-like"/>
    <property type="match status" value="1"/>
</dbReference>
<evidence type="ECO:0000256" key="10">
    <source>
        <dbReference type="ARBA" id="ARBA00031306"/>
    </source>
</evidence>
<protein>
    <recommendedName>
        <fullName evidence="4 12">FAD:protein FMN transferase</fullName>
        <ecNumber evidence="3 12">2.7.1.180</ecNumber>
    </recommendedName>
    <alternativeName>
        <fullName evidence="10 12">Flavin transferase</fullName>
    </alternativeName>
</protein>
<evidence type="ECO:0000256" key="8">
    <source>
        <dbReference type="ARBA" id="ARBA00022827"/>
    </source>
</evidence>
<keyword evidence="7 12" id="KW-0479">Metal-binding</keyword>
<evidence type="ECO:0000256" key="1">
    <source>
        <dbReference type="ARBA" id="ARBA00001946"/>
    </source>
</evidence>
<comment type="similarity">
    <text evidence="2 12 13">Belongs to the ApbE family.</text>
</comment>
<keyword evidence="5 12" id="KW-0285">Flavoprotein</keyword>
<keyword evidence="15" id="KW-1185">Reference proteome</keyword>
<keyword evidence="13" id="KW-1003">Cell membrane</keyword>
<dbReference type="PANTHER" id="PTHR30040:SF2">
    <property type="entry name" value="FAD:PROTEIN FMN TRANSFERASE"/>
    <property type="match status" value="1"/>
</dbReference>
<dbReference type="Proteomes" id="UP000466130">
    <property type="component" value="Unassembled WGS sequence"/>
</dbReference>
<evidence type="ECO:0000256" key="11">
    <source>
        <dbReference type="ARBA" id="ARBA00048540"/>
    </source>
</evidence>
<evidence type="ECO:0000256" key="9">
    <source>
        <dbReference type="ARBA" id="ARBA00022842"/>
    </source>
</evidence>
<comment type="function">
    <text evidence="13">Flavin transferase that catalyzes the transfer of the FMN moiety of FAD and its covalent binding to the hydroxyl group of a threonine residue in a target flavoprotein.</text>
</comment>
<evidence type="ECO:0000256" key="4">
    <source>
        <dbReference type="ARBA" id="ARBA00016337"/>
    </source>
</evidence>